<dbReference type="Proteomes" id="UP000663823">
    <property type="component" value="Unassembled WGS sequence"/>
</dbReference>
<accession>A0A819UH22</accession>
<dbReference type="AlphaFoldDB" id="A0A819UH22"/>
<gene>
    <name evidence="1" type="ORF">OTI717_LOCUS33724</name>
</gene>
<feature type="non-terminal residue" evidence="1">
    <location>
        <position position="23"/>
    </location>
</feature>
<dbReference type="EMBL" id="CAJOAX010011355">
    <property type="protein sequence ID" value="CAF4092095.1"/>
    <property type="molecule type" value="Genomic_DNA"/>
</dbReference>
<comment type="caution">
    <text evidence="1">The sequence shown here is derived from an EMBL/GenBank/DDBJ whole genome shotgun (WGS) entry which is preliminary data.</text>
</comment>
<name>A0A819UH22_9BILA</name>
<organism evidence="1 2">
    <name type="scientific">Rotaria sordida</name>
    <dbReference type="NCBI Taxonomy" id="392033"/>
    <lineage>
        <taxon>Eukaryota</taxon>
        <taxon>Metazoa</taxon>
        <taxon>Spiralia</taxon>
        <taxon>Gnathifera</taxon>
        <taxon>Rotifera</taxon>
        <taxon>Eurotatoria</taxon>
        <taxon>Bdelloidea</taxon>
        <taxon>Philodinida</taxon>
        <taxon>Philodinidae</taxon>
        <taxon>Rotaria</taxon>
    </lineage>
</organism>
<reference evidence="1" key="1">
    <citation type="submission" date="2021-02" db="EMBL/GenBank/DDBJ databases">
        <authorList>
            <person name="Nowell W R."/>
        </authorList>
    </citation>
    <scope>NUCLEOTIDE SEQUENCE</scope>
</reference>
<proteinExistence type="predicted"/>
<evidence type="ECO:0000313" key="2">
    <source>
        <dbReference type="Proteomes" id="UP000663823"/>
    </source>
</evidence>
<protein>
    <submittedName>
        <fullName evidence="1">Uncharacterized protein</fullName>
    </submittedName>
</protein>
<evidence type="ECO:0000313" key="1">
    <source>
        <dbReference type="EMBL" id="CAF4092095.1"/>
    </source>
</evidence>
<sequence length="23" mass="2739">MDIYQDHVDMTTVYIEEAHALDE</sequence>